<dbReference type="Proteomes" id="UP000077521">
    <property type="component" value="Unassembled WGS sequence"/>
</dbReference>
<reference evidence="1" key="1">
    <citation type="submission" date="2016-04" db="EMBL/GenBank/DDBJ databases">
        <authorList>
            <person name="Nguyen H.D."/>
            <person name="Samba Siva P."/>
            <person name="Cullis J."/>
            <person name="Levesque C.A."/>
            <person name="Hambleton S."/>
        </authorList>
    </citation>
    <scope>NUCLEOTIDE SEQUENCE</scope>
    <source>
        <strain evidence="1">DAOMC 236416</strain>
    </source>
</reference>
<organism evidence="1 2">
    <name type="scientific">Tilletia indica</name>
    <dbReference type="NCBI Taxonomy" id="43049"/>
    <lineage>
        <taxon>Eukaryota</taxon>
        <taxon>Fungi</taxon>
        <taxon>Dikarya</taxon>
        <taxon>Basidiomycota</taxon>
        <taxon>Ustilaginomycotina</taxon>
        <taxon>Exobasidiomycetes</taxon>
        <taxon>Tilletiales</taxon>
        <taxon>Tilletiaceae</taxon>
        <taxon>Tilletia</taxon>
    </lineage>
</organism>
<keyword evidence="2" id="KW-1185">Reference proteome</keyword>
<gene>
    <name evidence="1" type="ORF">A4X13_0g7033</name>
</gene>
<dbReference type="AlphaFoldDB" id="A0A177T814"/>
<evidence type="ECO:0000313" key="1">
    <source>
        <dbReference type="EMBL" id="KAE8242734.1"/>
    </source>
</evidence>
<sequence length="618" mass="65850">MQVLAFALAALSLLSPNTVDASNSHSKRAIDARAAASTVQLPGGASVAAGTNRKETTFTTSSKDTFVKSSVVSILSPLPQRANVTVPAECQYLSYLRYRHADGPSSSMSADRVLSVMPGTLASAASFDQMARNIIFESKKLGQNVEIWSLARRASCLTDMYGLNQGIKAKDAQLTVDYYFGNKTVNGKKFVGFLPNADDRLDFLAYQGVDQTTKDWYDLIVKEIPDQTFRATKHYASGHSLGGLLTAYFANYDGDGNKATTADAGYNQAAGFIAFDSVVRTSASTNSSSDPFANFATNSANQSFNSAQKDRVSGKGARSLFTTLPVILTEDLAYYAMALGVIAKNLPNTEVPQSLKPRTNGVKTALQASFSTDLVGYLANGVTGLLSWYDVRLTGRALLGALFGDRQQFIGALQVSVGFTNSTKGMTDKLFFGGSASAATGVGLLSLFDVSYPMACEKNYGKNAELYGWLNYNEIADDGSNVARAGGGFGKPFVNSSVEVTDVDDFARSLAELPLPYIETYYPTRVTSDTKDFNAGASNALTINIHPDGYTKRPVINLIGSEGLALKRIVPTDNVVIAPGYNHLDTIGAARKQNLGREEVLGIAAAKFISALGSGVVA</sequence>
<proteinExistence type="predicted"/>
<evidence type="ECO:0000313" key="2">
    <source>
        <dbReference type="Proteomes" id="UP000077521"/>
    </source>
</evidence>
<dbReference type="EMBL" id="LWDF02000774">
    <property type="protein sequence ID" value="KAE8242734.1"/>
    <property type="molecule type" value="Genomic_DNA"/>
</dbReference>
<dbReference type="InterPro" id="IPR029058">
    <property type="entry name" value="AB_hydrolase_fold"/>
</dbReference>
<dbReference type="SUPFAM" id="SSF53474">
    <property type="entry name" value="alpha/beta-Hydrolases"/>
    <property type="match status" value="1"/>
</dbReference>
<protein>
    <submittedName>
        <fullName evidence="1">Uncharacterized protein</fullName>
    </submittedName>
</protein>
<reference evidence="1" key="2">
    <citation type="journal article" date="2019" name="IMA Fungus">
        <title>Genome sequencing and comparison of five Tilletia species to identify candidate genes for the detection of regulated species infecting wheat.</title>
        <authorList>
            <person name="Nguyen H.D.T."/>
            <person name="Sultana T."/>
            <person name="Kesanakurti P."/>
            <person name="Hambleton S."/>
        </authorList>
    </citation>
    <scope>NUCLEOTIDE SEQUENCE</scope>
    <source>
        <strain evidence="1">DAOMC 236416</strain>
    </source>
</reference>
<name>A0A177T814_9BASI</name>
<comment type="caution">
    <text evidence="1">The sequence shown here is derived from an EMBL/GenBank/DDBJ whole genome shotgun (WGS) entry which is preliminary data.</text>
</comment>
<accession>A0A177T814</accession>